<dbReference type="RefSeq" id="WP_066469919.1">
    <property type="nucleotide sequence ID" value="NZ_CBCRUZ010000001.1"/>
</dbReference>
<keyword evidence="2" id="KW-0719">Serine esterase</keyword>
<evidence type="ECO:0000256" key="4">
    <source>
        <dbReference type="ARBA" id="ARBA00023157"/>
    </source>
</evidence>
<evidence type="ECO:0000313" key="6">
    <source>
        <dbReference type="EMBL" id="QXQ12324.1"/>
    </source>
</evidence>
<evidence type="ECO:0000256" key="5">
    <source>
        <dbReference type="SAM" id="SignalP"/>
    </source>
</evidence>
<dbReference type="Proteomes" id="UP000887023">
    <property type="component" value="Chromosome"/>
</dbReference>
<gene>
    <name evidence="6" type="ORF">KV203_09935</name>
</gene>
<sequence>MIIGRLARIVGVAIAAGAVPLLPAAAVPAAAGPCPDIEVVFARGTAEPPGPGINGAVFVEALRARAVGRSVESYGVNYAASANFGDPMEIARTAVDGIRDTQRRIESVVAGCPGTKIVLAGYSQGAVVTGFATMDRMPTEVPSQYAQYVPPPMPAAMADHVSAVVLFGKPSDRWMRDAGAPAVTIGERYRSKTVEYCMPGDTICDGAGVGQPNVLHSVYAVNGMVFQGADFAADRSR</sequence>
<comment type="similarity">
    <text evidence="1">Belongs to the cutinase family.</text>
</comment>
<keyword evidence="4" id="KW-1015">Disulfide bond</keyword>
<feature type="signal peptide" evidence="5">
    <location>
        <begin position="1"/>
        <end position="31"/>
    </location>
</feature>
<dbReference type="Gene3D" id="3.40.50.1820">
    <property type="entry name" value="alpha/beta hydrolase"/>
    <property type="match status" value="1"/>
</dbReference>
<dbReference type="InterPro" id="IPR029058">
    <property type="entry name" value="AB_hydrolase_fold"/>
</dbReference>
<reference evidence="6" key="1">
    <citation type="submission" date="2021-07" db="EMBL/GenBank/DDBJ databases">
        <title>Candidatus Kaistella beijingensis sp. nov. isolated from a municipal wastewater treatment plant is involved in sludge foaming.</title>
        <authorList>
            <person name="Song Y."/>
            <person name="Liu S.-J."/>
        </authorList>
    </citation>
    <scope>NUCLEOTIDE SEQUENCE</scope>
    <source>
        <strain evidence="6">DSM 43998</strain>
    </source>
</reference>
<protein>
    <submittedName>
        <fullName evidence="6">Cutinase family protein</fullName>
    </submittedName>
</protein>
<evidence type="ECO:0000256" key="1">
    <source>
        <dbReference type="ARBA" id="ARBA00007534"/>
    </source>
</evidence>
<feature type="chain" id="PRO_5045698749" evidence="5">
    <location>
        <begin position="32"/>
        <end position="237"/>
    </location>
</feature>
<organism evidence="6 7">
    <name type="scientific">Skermania pinensis</name>
    <dbReference type="NCBI Taxonomy" id="39122"/>
    <lineage>
        <taxon>Bacteria</taxon>
        <taxon>Bacillati</taxon>
        <taxon>Actinomycetota</taxon>
        <taxon>Actinomycetes</taxon>
        <taxon>Mycobacteriales</taxon>
        <taxon>Gordoniaceae</taxon>
        <taxon>Skermania</taxon>
    </lineage>
</organism>
<keyword evidence="5" id="KW-0732">Signal</keyword>
<dbReference type="PANTHER" id="PTHR33630">
    <property type="entry name" value="CUTINASE RV1984C-RELATED-RELATED"/>
    <property type="match status" value="1"/>
</dbReference>
<dbReference type="PANTHER" id="PTHR33630:SF9">
    <property type="entry name" value="CUTINASE 4"/>
    <property type="match status" value="1"/>
</dbReference>
<keyword evidence="3" id="KW-0378">Hydrolase</keyword>
<dbReference type="InterPro" id="IPR000675">
    <property type="entry name" value="Cutinase/axe"/>
</dbReference>
<dbReference type="SMART" id="SM01110">
    <property type="entry name" value="Cutinase"/>
    <property type="match status" value="1"/>
</dbReference>
<evidence type="ECO:0000256" key="3">
    <source>
        <dbReference type="ARBA" id="ARBA00022801"/>
    </source>
</evidence>
<evidence type="ECO:0000313" key="7">
    <source>
        <dbReference type="Proteomes" id="UP000887023"/>
    </source>
</evidence>
<accession>A0ABX8S3D1</accession>
<dbReference type="Pfam" id="PF01083">
    <property type="entry name" value="Cutinase"/>
    <property type="match status" value="1"/>
</dbReference>
<name>A0ABX8S3D1_9ACTN</name>
<keyword evidence="7" id="KW-1185">Reference proteome</keyword>
<evidence type="ECO:0000256" key="2">
    <source>
        <dbReference type="ARBA" id="ARBA00022487"/>
    </source>
</evidence>
<proteinExistence type="inferred from homology"/>
<dbReference type="SUPFAM" id="SSF53474">
    <property type="entry name" value="alpha/beta-Hydrolases"/>
    <property type="match status" value="1"/>
</dbReference>
<dbReference type="EMBL" id="CP079105">
    <property type="protein sequence ID" value="QXQ12324.1"/>
    <property type="molecule type" value="Genomic_DNA"/>
</dbReference>